<dbReference type="PANTHER" id="PTHR10381">
    <property type="entry name" value="ATP-DEPENDENT CLP PROTEASE PROTEOLYTIC SUBUNIT"/>
    <property type="match status" value="1"/>
</dbReference>
<proteinExistence type="inferred from homology"/>
<evidence type="ECO:0000256" key="6">
    <source>
        <dbReference type="ARBA" id="ARBA00034021"/>
    </source>
</evidence>
<keyword evidence="10" id="KW-1185">Reference proteome</keyword>
<dbReference type="EMBL" id="JTHG01000227">
    <property type="protein sequence ID" value="KMO16974.1"/>
    <property type="molecule type" value="Genomic_DNA"/>
</dbReference>
<keyword evidence="5" id="KW-0720">Serine protease</keyword>
<reference evidence="9 10" key="1">
    <citation type="submission" date="2014-11" db="EMBL/GenBank/DDBJ databases">
        <title>Comparative genomics of Methylobacterium species.</title>
        <authorList>
            <person name="Chaudhry V."/>
            <person name="Patil P.B."/>
        </authorList>
    </citation>
    <scope>NUCLEOTIDE SEQUENCE [LARGE SCALE GENOMIC DNA]</scope>
    <source>
        <strain evidence="9 10">SE3.6</strain>
    </source>
</reference>
<dbReference type="PRINTS" id="PR00127">
    <property type="entry name" value="CLPPROTEASEP"/>
</dbReference>
<protein>
    <recommendedName>
        <fullName evidence="8">ATP-dependent Clp protease proteolytic subunit</fullName>
    </recommendedName>
</protein>
<evidence type="ECO:0000256" key="5">
    <source>
        <dbReference type="ARBA" id="ARBA00022825"/>
    </source>
</evidence>
<keyword evidence="4" id="KW-0378">Hydrolase</keyword>
<dbReference type="NCBIfam" id="NF009205">
    <property type="entry name" value="PRK12553.1"/>
    <property type="match status" value="1"/>
</dbReference>
<feature type="active site" evidence="7">
    <location>
        <position position="126"/>
    </location>
</feature>
<dbReference type="Gene3D" id="3.90.226.10">
    <property type="entry name" value="2-enoyl-CoA Hydratase, Chain A, domain 1"/>
    <property type="match status" value="1"/>
</dbReference>
<dbReference type="InterPro" id="IPR023562">
    <property type="entry name" value="ClpP/TepA"/>
</dbReference>
<keyword evidence="2" id="KW-0963">Cytoplasm</keyword>
<dbReference type="InterPro" id="IPR029045">
    <property type="entry name" value="ClpP/crotonase-like_dom_sf"/>
</dbReference>
<dbReference type="SUPFAM" id="SSF52096">
    <property type="entry name" value="ClpP/crotonase"/>
    <property type="match status" value="1"/>
</dbReference>
<evidence type="ECO:0000256" key="4">
    <source>
        <dbReference type="ARBA" id="ARBA00022801"/>
    </source>
</evidence>
<evidence type="ECO:0000313" key="10">
    <source>
        <dbReference type="Proteomes" id="UP000036471"/>
    </source>
</evidence>
<dbReference type="InterPro" id="IPR001907">
    <property type="entry name" value="ClpP"/>
</dbReference>
<dbReference type="GO" id="GO:0008233">
    <property type="term" value="F:peptidase activity"/>
    <property type="evidence" value="ECO:0007669"/>
    <property type="project" value="UniProtKB-KW"/>
</dbReference>
<evidence type="ECO:0000256" key="8">
    <source>
        <dbReference type="RuleBase" id="RU003567"/>
    </source>
</evidence>
<comment type="catalytic activity">
    <reaction evidence="6 7">
        <text>Hydrolysis of proteins to small peptides in the presence of ATP and magnesium. alpha-casein is the usual test substrate. In the absence of ATP, only oligopeptides shorter than five residues are hydrolyzed (such as succinyl-Leu-Tyr-|-NHMec, and Leu-Tyr-Leu-|-Tyr-Trp, in which cleavage of the -Tyr-|-Leu- and -Tyr-|-Trp bonds also occurs).</text>
        <dbReference type="EC" id="3.4.21.92"/>
    </reaction>
</comment>
<keyword evidence="3 9" id="KW-0645">Protease</keyword>
<dbReference type="InterPro" id="IPR033135">
    <property type="entry name" value="ClpP_His_AS"/>
</dbReference>
<evidence type="ECO:0000313" key="9">
    <source>
        <dbReference type="EMBL" id="KMO16974.1"/>
    </source>
</evidence>
<dbReference type="Pfam" id="PF00574">
    <property type="entry name" value="CLP_protease"/>
    <property type="match status" value="1"/>
</dbReference>
<dbReference type="GO" id="GO:0006508">
    <property type="term" value="P:proteolysis"/>
    <property type="evidence" value="ECO:0007669"/>
    <property type="project" value="UniProtKB-KW"/>
</dbReference>
<dbReference type="CDD" id="cd07017">
    <property type="entry name" value="S14_ClpP_2"/>
    <property type="match status" value="1"/>
</dbReference>
<dbReference type="PROSITE" id="PS00382">
    <property type="entry name" value="CLP_PROTEASE_HIS"/>
    <property type="match status" value="1"/>
</dbReference>
<gene>
    <name evidence="9" type="ORF">QR79_22145</name>
</gene>
<evidence type="ECO:0000256" key="7">
    <source>
        <dbReference type="PROSITE-ProRule" id="PRU10086"/>
    </source>
</evidence>
<sequence length="203" mass="22539">MIDAYNNDEKEGDDQLPAQAPKIVEDALFQGRYVMITGPINDKIARAASERLLALAAKGNEPINVFISSPGGHVESGDMIHDVIRFIAPEVRTIGAGWVASAGALIFVSVPLHRRFCLPNTRFLLHQPSGGIGGRADDVQIQADEILKMRERFYRIFAAATGQPVERIKKDMRRDFWLDTEAALEYGLLGRIVERSSDFDTSR</sequence>
<dbReference type="Proteomes" id="UP000036471">
    <property type="component" value="Unassembled WGS sequence"/>
</dbReference>
<name>A0ABR5H1M5_9HYPH</name>
<comment type="caution">
    <text evidence="9">The sequence shown here is derived from an EMBL/GenBank/DDBJ whole genome shotgun (WGS) entry which is preliminary data.</text>
</comment>
<evidence type="ECO:0000256" key="2">
    <source>
        <dbReference type="ARBA" id="ARBA00022490"/>
    </source>
</evidence>
<dbReference type="RefSeq" id="WP_048427793.1">
    <property type="nucleotide sequence ID" value="NZ_JTHF01000101.1"/>
</dbReference>
<organism evidence="9 10">
    <name type="scientific">Methylobacterium indicum</name>
    <dbReference type="NCBI Taxonomy" id="1775910"/>
    <lineage>
        <taxon>Bacteria</taxon>
        <taxon>Pseudomonadati</taxon>
        <taxon>Pseudomonadota</taxon>
        <taxon>Alphaproteobacteria</taxon>
        <taxon>Hyphomicrobiales</taxon>
        <taxon>Methylobacteriaceae</taxon>
        <taxon>Methylobacterium</taxon>
    </lineage>
</organism>
<evidence type="ECO:0000256" key="1">
    <source>
        <dbReference type="ARBA" id="ARBA00007039"/>
    </source>
</evidence>
<accession>A0ABR5H1M5</accession>
<evidence type="ECO:0000256" key="3">
    <source>
        <dbReference type="ARBA" id="ARBA00022670"/>
    </source>
</evidence>
<dbReference type="PANTHER" id="PTHR10381:SF70">
    <property type="entry name" value="ATP-DEPENDENT CLP PROTEASE PROTEOLYTIC SUBUNIT"/>
    <property type="match status" value="1"/>
</dbReference>
<comment type="similarity">
    <text evidence="1 8">Belongs to the peptidase S14 family.</text>
</comment>